<dbReference type="PROSITE" id="PS50075">
    <property type="entry name" value="CARRIER"/>
    <property type="match status" value="3"/>
</dbReference>
<dbReference type="SUPFAM" id="SSF52777">
    <property type="entry name" value="CoA-dependent acyltransferases"/>
    <property type="match status" value="5"/>
</dbReference>
<dbReference type="Pfam" id="PF13193">
    <property type="entry name" value="AMP-binding_C"/>
    <property type="match status" value="2"/>
</dbReference>
<dbReference type="FunFam" id="3.30.300.30:FF:000084">
    <property type="entry name" value="Enniatin synthase"/>
    <property type="match status" value="1"/>
</dbReference>
<feature type="domain" description="Carrier" evidence="7">
    <location>
        <begin position="3673"/>
        <end position="3749"/>
    </location>
</feature>
<dbReference type="Pfam" id="PF00501">
    <property type="entry name" value="AMP-binding"/>
    <property type="match status" value="3"/>
</dbReference>
<dbReference type="SUPFAM" id="SSF56801">
    <property type="entry name" value="Acetyl-CoA synthetase-like"/>
    <property type="match status" value="3"/>
</dbReference>
<dbReference type="Gene3D" id="3.30.300.30">
    <property type="match status" value="4"/>
</dbReference>
<dbReference type="Gene3D" id="2.30.38.10">
    <property type="entry name" value="Luciferase, Domain 3"/>
    <property type="match status" value="1"/>
</dbReference>
<feature type="compositionally biased region" description="Basic and acidic residues" evidence="6">
    <location>
        <begin position="3651"/>
        <end position="3662"/>
    </location>
</feature>
<dbReference type="PROSITE" id="PS00012">
    <property type="entry name" value="PHOSPHOPANTETHEINE"/>
    <property type="match status" value="3"/>
</dbReference>
<dbReference type="Pfam" id="PF00668">
    <property type="entry name" value="Condensation"/>
    <property type="match status" value="2"/>
</dbReference>
<dbReference type="InterPro" id="IPR025110">
    <property type="entry name" value="AMP-bd_C"/>
</dbReference>
<dbReference type="Gene3D" id="3.30.559.30">
    <property type="entry name" value="Nonribosomal peptide synthetase, condensation domain"/>
    <property type="match status" value="2"/>
</dbReference>
<dbReference type="SUPFAM" id="SSF53335">
    <property type="entry name" value="S-adenosyl-L-methionine-dependent methyltransferases"/>
    <property type="match status" value="1"/>
</dbReference>
<evidence type="ECO:0000259" key="7">
    <source>
        <dbReference type="PROSITE" id="PS50075"/>
    </source>
</evidence>
<dbReference type="Gene3D" id="3.40.50.980">
    <property type="match status" value="2"/>
</dbReference>
<dbReference type="OrthoDB" id="416786at2759"/>
<evidence type="ECO:0000256" key="3">
    <source>
        <dbReference type="ARBA" id="ARBA00022598"/>
    </source>
</evidence>
<evidence type="ECO:0000256" key="1">
    <source>
        <dbReference type="ARBA" id="ARBA00022450"/>
    </source>
</evidence>
<gene>
    <name evidence="8" type="ORF">ASPBRDRAFT_129995</name>
</gene>
<organism evidence="8 9">
    <name type="scientific">Aspergillus brasiliensis (strain CBS 101740 / IMI 381727 / IBT 21946)</name>
    <dbReference type="NCBI Taxonomy" id="767769"/>
    <lineage>
        <taxon>Eukaryota</taxon>
        <taxon>Fungi</taxon>
        <taxon>Dikarya</taxon>
        <taxon>Ascomycota</taxon>
        <taxon>Pezizomycotina</taxon>
        <taxon>Eurotiomycetes</taxon>
        <taxon>Eurotiomycetidae</taxon>
        <taxon>Eurotiales</taxon>
        <taxon>Aspergillaceae</taxon>
        <taxon>Aspergillus</taxon>
        <taxon>Aspergillus subgen. Circumdati</taxon>
    </lineage>
</organism>
<dbReference type="OMA" id="FNMQNME"/>
<dbReference type="InterPro" id="IPR006162">
    <property type="entry name" value="Ppantetheine_attach_site"/>
</dbReference>
<dbReference type="Gene3D" id="3.30.559.10">
    <property type="entry name" value="Chloramphenicol acetyltransferase-like domain"/>
    <property type="match status" value="3"/>
</dbReference>
<dbReference type="PROSITE" id="PS00455">
    <property type="entry name" value="AMP_BINDING"/>
    <property type="match status" value="2"/>
</dbReference>
<dbReference type="InterPro" id="IPR000873">
    <property type="entry name" value="AMP-dep_synth/lig_dom"/>
</dbReference>
<dbReference type="RefSeq" id="XP_067477312.1">
    <property type="nucleotide sequence ID" value="XM_067618186.1"/>
</dbReference>
<dbReference type="InterPro" id="IPR042099">
    <property type="entry name" value="ANL_N_sf"/>
</dbReference>
<dbReference type="GeneID" id="93570674"/>
<evidence type="ECO:0000313" key="9">
    <source>
        <dbReference type="Proteomes" id="UP000184499"/>
    </source>
</evidence>
<feature type="compositionally biased region" description="Polar residues" evidence="6">
    <location>
        <begin position="4000"/>
        <end position="4012"/>
    </location>
</feature>
<sequence length="4027" mass="448485">MDQANNYTKDTHWFSQATANAMWTAGIAPMSVQAVHQASKFQEEMVLATIADSKHQVNVETQHFICDERINVASLNHAAHALARRHVVLRSLFCWNEDVKERDPRRILMIILGTDYPQNIKLVSEQATQHIDMKESHIDFHVLGLPVTAENRQWHGEMPWKLTINSPPDQKGSRLSLSYHNAILDESSACRLLCYLWDELQAPGSTKAVSDFFVAHRGQAFRRSRDMRRRVQQRLVGAPPLPTIFGSTKTLGREGYGETIVKVAITSARASAPCMARQALYMALCTLAKTKNAAFIELTSQRGLLTSSHRQVLGPVLAPQIRWAQHDSQTPLSEIFGSLDASCDIHHAFSPGELWSFVPGFHERPFVSFICHTESCASSGVEAWEWEAKQSWPDVPLTIEFIPCGGGSYFLRVCYHRNRFTDKAIVAFRDFLCASLVWQQQNQLTSQDIAFESAVDRIMTSCPDGIPCLKAHARQDESEPVREKPSIDFLGHMTQSKVELQTKPVRSGVIEVEDKANVCAHHLLERSARRFPEKIALQYEVSDYLTYRELNEHCNLVAGGLTSWMERTYPTAPDDETIIPISFDKGFELVIAIFSVLKAGAAFVPIDASLPVDRIAGIIRKAGATFILYDGKTDRDKLIEIARKEGKALVTLSELRKMQDKHHPLLIRKEQLASSLAYIQVTSGTTGEPKCIMIEHRNLVAFMEADEPDFLGSWRTSKLQLSNRTFDIAMADIFGTLGRGGRLVLGPDAKILSSLAEWLEMTSVTDLNTAPLVADLLKDHVPAHLSVLMVGGEPFHPSLIQGIPKECRLYNNYGPSETTFVATTYTVSEEDANKSNIPIGRSFGSCSIHILVPDSLESVESGDIGEICISGPQVSRGYLGQPALTDKSFVPDRLMTDDNRKLYRTGDLGRLLPNGRLQYVGRKDRQVKLRGQRVETLEIEMVISKHPRVKACAVATGDSIHGMALVAFIEIQPNQDPFADATAEELDWMGLIAEIKANLTQTLPDYMIPGRIEKLSDGLPRLPSNKLDRKALSSRATAVLAAQASQAAVEYVHPRDEVERYVCEAFGNVLSCRVGIKNSFLDLGGHSVTAIRVASRIRKQLRTDITFRDVLECLTPETLSERIRSSAEEIAQSPATYEKPQSMVVEQSFAQGRLWFLEQLHPNLSWYHMPLAFRLRGLLQLDALQAALQALEQRHETLRTTFEVRGGKNVQVVHPFREKKIRILELAGNPSEEGGLYSVLRSEQTKPFDLMHEPGWRVAVVRVSSREHVLSLVIHHIVADGWSLGVIMRELASFYSDSLCGKDPLLQLPLLPIQYREYSLWQRQEEQLREQQRQLAYWTHQLRGSHPAEFLCDKPRPVVPSGQAAVRGIKISGALYRNLGRLCKRHHITPFIVLLAAFRAAHYRMTGAADATIGTPITNRNREEHEGIIGLFVNMQCMKLKVSETDSFEALVEHVKEIAAAAFAHNEVPFETIVSELHPTREGSRNPLIQNIFAVHPERVDKISLEGMDSELITLTSATRFDLEFHVYQCEEWLEGEIIFSTELFHERTIDILLSVFQDILRVGLEDPQTAIETISLSSGTSALAEMGLLEIRPLEYPRCSSIIDVFCQHVAAHPENTAVKDRLCQWSYARLDLESDKMAGWLRDLGLPKETVITVFAKRSCETIAAFLGILKANMAYLPLDVKFPAARIESILSSIEGNKLVLVGSECQFPFNHMDQVDIIPMARPFSGVGESPAHTNYTMPGPNSLAYVMFTSGSTGQPKGVMIEHRAVVPRMKAGNLLDEEVAAKPFAHLSSIAFDAAVWEIYTPLLNGGTVICIDSMTVTDYEALSNVFHANGIRVALITPALLKHVLTESSTLVSQLHTLVVGGERADPKDMIKARKLVRCNVINAYGPTENTVFSTFYRLSGDDEYHNGVPIGQAGATSGAYVVDQQLCLVPPGVMGELLVVGDGLARGYTDTQRNVNRFVNIDIRGQRLRAYRTGDRVRRRPTDGQLEYTGRLDGQVKVRGFRVETEEIEHVLRSSGLVENAAVLVQHPTNEEARLIAFVTKLNDGDKQGPIDQLASGKREQESEQAWKQIFSEITYDTQIDPREAGRDFSGWKSMYDGTEIDKEEMGEWLDDTIATLLNGGPPGNVLEIGTGSGMILFNIANDLQTYVGLEPVQSIVESVKTMMDKVNPALASKVQLHVGSASDLNMFSSKIVSPDLVVVNSVAQYFPSAEYLSRLVLDLLRKHQVKTIFFGDMRSYGLYAQFQVTKALHGKDNISPGYIRQSMADTVQSETELLVDPAFFTSLAGRFPDLIHHVEILPKRMRATNELSCYRYSAIIHAVRQDHLPIVHTVDADQWIDYTAQGLSRKRLLDLLKEGSKSAVIAISNIPHSKTILERLVVESLPNQTNMTDTRWLSSIRRDADEIDGLSAVDLADLGTLAGFHVELSWARQFSQHGGLDAIFHRIKPQSGQRTMFRFYTDHEGRSTREFSNTPMQSQSARYIERELQQFLKERLPWYMVPAMIRVLDDMPTNHSGKIDRQALSEVAATAVPRQATVDMVRVRPRNKFEAVVCGEFGHVLGCEVGIRDNFFDLGGHSLMATRAISRIVQRTQCAITVRDLFDCPMPEALASRISKICGEKNDEEAGNQIHEIDECADCDAFVHDEWDQAVEAAGIRPEDVVHIMPCSPFQEGVLTADLVLKDSPAYLATIKLNFEGHLDVHILQSAWRLTVSREEMLRTAFMPSTQILPMHGMCSGAFLQAVLRCDSNEVERVSTPRKPEHNPPPELGMGHIPVSLALWQNDITGLIEVELTIHHALYDEAYLSCVLDGLSRDYRLVQHTGPTNDDKGSHMPFSTFIRTLQKKDRSVTASFWKKYLEGAPTSTWPISCGLRGPLDEDRIPQQACAEWNGDAEALSKLHGTTPAGIARAAFAMSIASHSDSNDVIFGEVSSGRTHTKFVKGPCIATHPVRIQFAVNTKRHFNDRPGRNVSIKALLTRTRNAYLDTIPHQDFGLESIRQLTENPDLLPFQILFVYQGRVAEGKNHEGPAIRFRIADGELKRTDFPLVLEVFCQEFTGHLHMRCVFDPVAILPADADWLLQHVIDSIDLIQACAIRQQGERSPEAKLVIKKREKSMIGQLLGQDNAESSEDSDALSTVIELINEHAMKMPDKIALQVQKSDFITFKQVEDLSNSIAVGLEGVLNDQPNEAAKQRYVPIFFEKSFHMVSTIFGILKAGAAVVPMDIQHPMQRLETICRISEATVLIWDGINGGEKVRRLAESTRITLCTVDGLVQNASQAYKRKVLPLDSLAYVLFTSGSTGVPKGVMVNHRSLASFVATNRGSTDCSWTSNRLALLAPTFDASMGDLFATLCKGGRLLFGKQDDMLAGLSHCLEDLTVTHLSLTPTLSTLILKDLDKNGLSFLRSLVFGGEPFPVSILSRVPRAMTVWNGYGPTEATIEITACKVQAPDFDVCNGRSFVPIGGPGQNRHIRLLYPGTTDQVPLGSVGEVCISGLQVARGYLGQPDLTAEHFTPDPFTSTGQGKMYRTGDRARLHGDGYLEYLGRMDGQVKIRGFRIDTEEICSVAQKHPQITACAVTKLQTNGIETLTAFVELDHRLQPENVVSETTIKEHLARSLPMYMVPAFIWIQTAPLPRTTSGKLDRIAIAKMAEDRHREDSRDRSRRSHTPVRAAPGSLEAKIASLWAKVLGVEEDSIGVTSAFHEVGGDSIRAIALLAILRRQELHLDLTDVSQTSTVRSQAAKIGQKSDVKKNASYLHFRTRRGSVATIVLVHPFLAQSTVFEPLLPLLDDSFDVLLVDDPFMGTGRYPETLSVWASRYLTDIRMQIQADHPVVFGGYSFGGLIAFEMAHIWDQRYGVHRSSVVLLDPGTYEVVDTVPESENQRDNLIMNSLDMSEISAKDMLPLRAYFDGYVTALKQSTRPPVYEGRCLHLALPDRLQDGVVDWWKAQCTNITLGVVACDSHYALMKNTDFLKVFSQLINEHCHTIIEENRAVSSASSGSRLYEGSSRTDVSTDDGDAKEQVTRI</sequence>
<feature type="domain" description="Carrier" evidence="7">
    <location>
        <begin position="1053"/>
        <end position="1127"/>
    </location>
</feature>
<keyword evidence="9" id="KW-1185">Reference proteome</keyword>
<dbReference type="Proteomes" id="UP000184499">
    <property type="component" value="Unassembled WGS sequence"/>
</dbReference>
<dbReference type="Pfam" id="PF00975">
    <property type="entry name" value="Thioesterase"/>
    <property type="match status" value="1"/>
</dbReference>
<dbReference type="PANTHER" id="PTHR45527">
    <property type="entry name" value="NONRIBOSOMAL PEPTIDE SYNTHETASE"/>
    <property type="match status" value="1"/>
</dbReference>
<feature type="domain" description="Carrier" evidence="7">
    <location>
        <begin position="2549"/>
        <end position="2623"/>
    </location>
</feature>
<dbReference type="InterPro" id="IPR020845">
    <property type="entry name" value="AMP-binding_CS"/>
</dbReference>
<dbReference type="SUPFAM" id="SSF53474">
    <property type="entry name" value="alpha/beta-Hydrolases"/>
    <property type="match status" value="1"/>
</dbReference>
<dbReference type="PANTHER" id="PTHR45527:SF1">
    <property type="entry name" value="FATTY ACID SYNTHASE"/>
    <property type="match status" value="1"/>
</dbReference>
<keyword evidence="2" id="KW-0597">Phosphoprotein</keyword>
<comment type="similarity">
    <text evidence="5">Belongs to the NRP synthetase family.</text>
</comment>
<reference evidence="9" key="1">
    <citation type="journal article" date="2017" name="Genome Biol.">
        <title>Comparative genomics reveals high biological diversity and specific adaptations in the industrially and medically important fungal genus Aspergillus.</title>
        <authorList>
            <person name="de Vries R.P."/>
            <person name="Riley R."/>
            <person name="Wiebenga A."/>
            <person name="Aguilar-Osorio G."/>
            <person name="Amillis S."/>
            <person name="Uchima C.A."/>
            <person name="Anderluh G."/>
            <person name="Asadollahi M."/>
            <person name="Askin M."/>
            <person name="Barry K."/>
            <person name="Battaglia E."/>
            <person name="Bayram O."/>
            <person name="Benocci T."/>
            <person name="Braus-Stromeyer S.A."/>
            <person name="Caldana C."/>
            <person name="Canovas D."/>
            <person name="Cerqueira G.C."/>
            <person name="Chen F."/>
            <person name="Chen W."/>
            <person name="Choi C."/>
            <person name="Clum A."/>
            <person name="Dos Santos R.A."/>
            <person name="Damasio A.R."/>
            <person name="Diallinas G."/>
            <person name="Emri T."/>
            <person name="Fekete E."/>
            <person name="Flipphi M."/>
            <person name="Freyberg S."/>
            <person name="Gallo A."/>
            <person name="Gournas C."/>
            <person name="Habgood R."/>
            <person name="Hainaut M."/>
            <person name="Harispe M.L."/>
            <person name="Henrissat B."/>
            <person name="Hilden K.S."/>
            <person name="Hope R."/>
            <person name="Hossain A."/>
            <person name="Karabika E."/>
            <person name="Karaffa L."/>
            <person name="Karanyi Z."/>
            <person name="Krasevec N."/>
            <person name="Kuo A."/>
            <person name="Kusch H."/>
            <person name="LaButti K."/>
            <person name="Lagendijk E.L."/>
            <person name="Lapidus A."/>
            <person name="Levasseur A."/>
            <person name="Lindquist E."/>
            <person name="Lipzen A."/>
            <person name="Logrieco A.F."/>
            <person name="MacCabe A."/>
            <person name="Maekelae M.R."/>
            <person name="Malavazi I."/>
            <person name="Melin P."/>
            <person name="Meyer V."/>
            <person name="Mielnichuk N."/>
            <person name="Miskei M."/>
            <person name="Molnar A.P."/>
            <person name="Mule G."/>
            <person name="Ngan C.Y."/>
            <person name="Orejas M."/>
            <person name="Orosz E."/>
            <person name="Ouedraogo J.P."/>
            <person name="Overkamp K.M."/>
            <person name="Park H.-S."/>
            <person name="Perrone G."/>
            <person name="Piumi F."/>
            <person name="Punt P.J."/>
            <person name="Ram A.F."/>
            <person name="Ramon A."/>
            <person name="Rauscher S."/>
            <person name="Record E."/>
            <person name="Riano-Pachon D.M."/>
            <person name="Robert V."/>
            <person name="Roehrig J."/>
            <person name="Ruller R."/>
            <person name="Salamov A."/>
            <person name="Salih N.S."/>
            <person name="Samson R.A."/>
            <person name="Sandor E."/>
            <person name="Sanguinetti M."/>
            <person name="Schuetze T."/>
            <person name="Sepcic K."/>
            <person name="Shelest E."/>
            <person name="Sherlock G."/>
            <person name="Sophianopoulou V."/>
            <person name="Squina F.M."/>
            <person name="Sun H."/>
            <person name="Susca A."/>
            <person name="Todd R.B."/>
            <person name="Tsang A."/>
            <person name="Unkles S.E."/>
            <person name="van de Wiele N."/>
            <person name="van Rossen-Uffink D."/>
            <person name="Oliveira J.V."/>
            <person name="Vesth T.C."/>
            <person name="Visser J."/>
            <person name="Yu J.-H."/>
            <person name="Zhou M."/>
            <person name="Andersen M.R."/>
            <person name="Archer D.B."/>
            <person name="Baker S.E."/>
            <person name="Benoit I."/>
            <person name="Brakhage A.A."/>
            <person name="Braus G.H."/>
            <person name="Fischer R."/>
            <person name="Frisvad J.C."/>
            <person name="Goldman G.H."/>
            <person name="Houbraken J."/>
            <person name="Oakley B."/>
            <person name="Pocsi I."/>
            <person name="Scazzocchio C."/>
            <person name="Seiboth B."/>
            <person name="vanKuyk P.A."/>
            <person name="Wortman J."/>
            <person name="Dyer P.S."/>
            <person name="Grigoriev I.V."/>
        </authorList>
    </citation>
    <scope>NUCLEOTIDE SEQUENCE [LARGE SCALE GENOMIC DNA]</scope>
    <source>
        <strain evidence="9">CBS 101740 / IMI 381727 / IBT 21946</strain>
    </source>
</reference>
<name>A0A1L9UEI4_ASPBC</name>
<dbReference type="InterPro" id="IPR029063">
    <property type="entry name" value="SAM-dependent_MTases_sf"/>
</dbReference>
<dbReference type="InterPro" id="IPR023213">
    <property type="entry name" value="CAT-like_dom_sf"/>
</dbReference>
<dbReference type="SUPFAM" id="SSF47336">
    <property type="entry name" value="ACP-like"/>
    <property type="match status" value="3"/>
</dbReference>
<dbReference type="Pfam" id="PF00550">
    <property type="entry name" value="PP-binding"/>
    <property type="match status" value="3"/>
</dbReference>
<dbReference type="GO" id="GO:0031177">
    <property type="term" value="F:phosphopantetheine binding"/>
    <property type="evidence" value="ECO:0007669"/>
    <property type="project" value="InterPro"/>
</dbReference>
<dbReference type="GO" id="GO:0005737">
    <property type="term" value="C:cytoplasm"/>
    <property type="evidence" value="ECO:0007669"/>
    <property type="project" value="TreeGrafter"/>
</dbReference>
<dbReference type="NCBIfam" id="TIGR01733">
    <property type="entry name" value="AA-adenyl-dom"/>
    <property type="match status" value="3"/>
</dbReference>
<dbReference type="CDD" id="cd05930">
    <property type="entry name" value="A_NRPS"/>
    <property type="match status" value="3"/>
</dbReference>
<dbReference type="Gene3D" id="3.40.50.1820">
    <property type="entry name" value="alpha/beta hydrolase"/>
    <property type="match status" value="2"/>
</dbReference>
<evidence type="ECO:0000256" key="6">
    <source>
        <dbReference type="SAM" id="MobiDB-lite"/>
    </source>
</evidence>
<keyword evidence="1" id="KW-0596">Phosphopantetheine</keyword>
<dbReference type="InterPro" id="IPR001031">
    <property type="entry name" value="Thioesterase"/>
</dbReference>
<accession>A0A1L9UEI4</accession>
<dbReference type="Gene3D" id="3.40.50.150">
    <property type="entry name" value="Vaccinia Virus protein VP39"/>
    <property type="match status" value="1"/>
</dbReference>
<feature type="compositionally biased region" description="Basic and acidic residues" evidence="6">
    <location>
        <begin position="4018"/>
        <end position="4027"/>
    </location>
</feature>
<dbReference type="GO" id="GO:0016874">
    <property type="term" value="F:ligase activity"/>
    <property type="evidence" value="ECO:0007669"/>
    <property type="project" value="UniProtKB-KW"/>
</dbReference>
<dbReference type="InterPro" id="IPR045851">
    <property type="entry name" value="AMP-bd_C_sf"/>
</dbReference>
<dbReference type="InterPro" id="IPR009081">
    <property type="entry name" value="PP-bd_ACP"/>
</dbReference>
<evidence type="ECO:0000256" key="5">
    <source>
        <dbReference type="ARBA" id="ARBA00029454"/>
    </source>
</evidence>
<dbReference type="Gene3D" id="1.10.1200.10">
    <property type="entry name" value="ACP-like"/>
    <property type="match status" value="2"/>
</dbReference>
<evidence type="ECO:0000256" key="2">
    <source>
        <dbReference type="ARBA" id="ARBA00022553"/>
    </source>
</evidence>
<dbReference type="GO" id="GO:0043041">
    <property type="term" value="P:amino acid activation for nonribosomal peptide biosynthetic process"/>
    <property type="evidence" value="ECO:0007669"/>
    <property type="project" value="TreeGrafter"/>
</dbReference>
<dbReference type="Gene3D" id="3.40.50.12780">
    <property type="entry name" value="N-terminal domain of ligase-like"/>
    <property type="match status" value="2"/>
</dbReference>
<dbReference type="InterPro" id="IPR010071">
    <property type="entry name" value="AA_adenyl_dom"/>
</dbReference>
<dbReference type="InterPro" id="IPR020806">
    <property type="entry name" value="PKS_PP-bd"/>
</dbReference>
<dbReference type="SMART" id="SM00823">
    <property type="entry name" value="PKS_PP"/>
    <property type="match status" value="3"/>
</dbReference>
<dbReference type="NCBIfam" id="NF003417">
    <property type="entry name" value="PRK04813.1"/>
    <property type="match status" value="4"/>
</dbReference>
<dbReference type="InterPro" id="IPR036736">
    <property type="entry name" value="ACP-like_sf"/>
</dbReference>
<dbReference type="GO" id="GO:0044550">
    <property type="term" value="P:secondary metabolite biosynthetic process"/>
    <property type="evidence" value="ECO:0007669"/>
    <property type="project" value="UniProtKB-ARBA"/>
</dbReference>
<evidence type="ECO:0000313" key="8">
    <source>
        <dbReference type="EMBL" id="OJJ70063.1"/>
    </source>
</evidence>
<dbReference type="InterPro" id="IPR001242">
    <property type="entry name" value="Condensation_dom"/>
</dbReference>
<keyword evidence="4" id="KW-0677">Repeat</keyword>
<dbReference type="VEuPathDB" id="FungiDB:ASPBRDRAFT_129995"/>
<dbReference type="InterPro" id="IPR029058">
    <property type="entry name" value="AB_hydrolase_fold"/>
</dbReference>
<evidence type="ECO:0000256" key="4">
    <source>
        <dbReference type="ARBA" id="ARBA00022737"/>
    </source>
</evidence>
<feature type="region of interest" description="Disordered" evidence="6">
    <location>
        <begin position="4000"/>
        <end position="4027"/>
    </location>
</feature>
<protein>
    <recommendedName>
        <fullName evidence="7">Carrier domain-containing protein</fullName>
    </recommendedName>
</protein>
<dbReference type="CDD" id="cd19531">
    <property type="entry name" value="LCL_NRPS-like"/>
    <property type="match status" value="1"/>
</dbReference>
<dbReference type="GO" id="GO:0044281">
    <property type="term" value="P:small molecule metabolic process"/>
    <property type="evidence" value="ECO:0007669"/>
    <property type="project" value="UniProtKB-ARBA"/>
</dbReference>
<dbReference type="FunFam" id="3.30.300.30:FF:000015">
    <property type="entry name" value="Nonribosomal peptide synthase SidD"/>
    <property type="match status" value="2"/>
</dbReference>
<feature type="region of interest" description="Disordered" evidence="6">
    <location>
        <begin position="3651"/>
        <end position="3673"/>
    </location>
</feature>
<dbReference type="EMBL" id="KV878687">
    <property type="protein sequence ID" value="OJJ70063.1"/>
    <property type="molecule type" value="Genomic_DNA"/>
</dbReference>
<keyword evidence="3" id="KW-0436">Ligase</keyword>
<dbReference type="STRING" id="767769.A0A1L9UEI4"/>
<proteinExistence type="inferred from homology"/>